<organism evidence="2 3">
    <name type="scientific">Aestuariirhabdus litorea</name>
    <dbReference type="NCBI Taxonomy" id="2528527"/>
    <lineage>
        <taxon>Bacteria</taxon>
        <taxon>Pseudomonadati</taxon>
        <taxon>Pseudomonadota</taxon>
        <taxon>Gammaproteobacteria</taxon>
        <taxon>Oceanospirillales</taxon>
        <taxon>Aestuariirhabdaceae</taxon>
        <taxon>Aestuariirhabdus</taxon>
    </lineage>
</organism>
<feature type="transmembrane region" description="Helical" evidence="1">
    <location>
        <begin position="382"/>
        <end position="403"/>
    </location>
</feature>
<dbReference type="Proteomes" id="UP000280792">
    <property type="component" value="Unassembled WGS sequence"/>
</dbReference>
<feature type="transmembrane region" description="Helical" evidence="1">
    <location>
        <begin position="1002"/>
        <end position="1026"/>
    </location>
</feature>
<feature type="transmembrane region" description="Helical" evidence="1">
    <location>
        <begin position="409"/>
        <end position="433"/>
    </location>
</feature>
<keyword evidence="1" id="KW-0812">Transmembrane</keyword>
<protein>
    <submittedName>
        <fullName evidence="2">Efflux RND transporter permease subunit</fullName>
    </submittedName>
</protein>
<feature type="transmembrane region" description="Helical" evidence="1">
    <location>
        <begin position="454"/>
        <end position="473"/>
    </location>
</feature>
<feature type="transmembrane region" description="Helical" evidence="1">
    <location>
        <begin position="12"/>
        <end position="29"/>
    </location>
</feature>
<reference evidence="2 3" key="2">
    <citation type="submission" date="2018-12" db="EMBL/GenBank/DDBJ databases">
        <title>Simiduia agarivorans gen. nov., sp. nov., a marine, agarolytic bacterium isolated from shallow coastal water from Keelung, Taiwan.</title>
        <authorList>
            <person name="Shieh W.Y."/>
        </authorList>
    </citation>
    <scope>NUCLEOTIDE SEQUENCE [LARGE SCALE GENOMIC DNA]</scope>
    <source>
        <strain evidence="2 3">GTF-13</strain>
    </source>
</reference>
<dbReference type="PANTHER" id="PTHR32063">
    <property type="match status" value="1"/>
</dbReference>
<name>A0A3P3VPC8_9GAMM</name>
<dbReference type="SUPFAM" id="SSF82866">
    <property type="entry name" value="Multidrug efflux transporter AcrB transmembrane domain"/>
    <property type="match status" value="2"/>
</dbReference>
<dbReference type="SUPFAM" id="SSF82693">
    <property type="entry name" value="Multidrug efflux transporter AcrB pore domain, PN1, PN2, PC1 and PC2 subdomains"/>
    <property type="match status" value="2"/>
</dbReference>
<sequence length="1041" mass="114880">MNIAEFSITRRISTWLFVVILGLGGVISFEKLGRLEDPVYVIKEAKIITHYPGASPTQVEEEVTFHIENAVQLLPQLKRVESISQQGYSEVRVTIQDHFNEKTLPQVWDELRRKVRDITQLPPGASEPLVWDAYGDVFGMFYAITGSGYSNRELKDFAKVLQRDLLMVPGVAKVQYGGVLGQRIFVDMSRDKLSQLGITPNQIAKTLSEQNLLTDSGRVRVDNEFLVINPSGEFNSPEEIGALLIKQLGAGPAYSQTIEGLADQQADYRHGAPKLIHLDDVATVSLDYDETPTQIIRHNAEPALTLSVAVQNGVNVIDVGRAIQERIRALRASTPAGIEIHPVYEQSVYVERSVEGFLVSLSQALGIVILVLLIFMGPRSGLLIGAILLLTVSGTLLVMYITGIDLQRISLGGLIIALGMLVDNAIVVTEGIMVRMQRGQSALKAAKTVVDQTLWPLFGATLVGIFAFAPIGLSPDKTGAYCNTLFWVIFISLMLSWYTAVAVAPLFCHLILKRGGAASEAAIYDHPLYRGYRAMLVSAIRFRWLTLLLVVCLLAAAIVGFRYLKQGFFPDSNTPIFYIDYWRAEGTDIRATSDDLKAIERYLLAQPEVVSVTTSVGRGVSRFLLVYAPKGVNSSYGQLIVKLEDNTQIGSLIDRARLHIAETFPDSEPKFQRVRLGPGRDSKIEVRFSGPDPRVLRELSSQAKEIMWADSNADNVRDDWRQQTKVLVPLFNEVRARQAGVSRPDLTSAIKAGFEGRTVGTYRDGTTLLPIVIRAVEAERNDISNIAGLQVWSPTLNRPVPIQQVVDGFETHWQDPIIKRRDRVRTLTASCDPREGQASTLLNRLRPQIEAIDLPPGYRMEWGGEFEDSSDARKSVFKFIPLGILAMLVTVILLFNAIKQPLIIWLCVPLSVTGVSAALLLSGQPFGFMALLGFLSLSGMLIKNAIVLLEQIDLEIKEGKEPYRAVVDSSVSRVRPVMMAALTTVLGMIPLVYDVFFSSMAVTIMGGLSFATLLTLIVVPVLYTLFFGIPASPRRVTETAA</sequence>
<accession>A0A3P3VPC8</accession>
<feature type="transmembrane region" description="Helical" evidence="1">
    <location>
        <begin position="902"/>
        <end position="921"/>
    </location>
</feature>
<dbReference type="Gene3D" id="3.30.70.1440">
    <property type="entry name" value="Multidrug efflux transporter AcrB pore domain"/>
    <property type="match status" value="1"/>
</dbReference>
<dbReference type="Gene3D" id="1.20.1640.10">
    <property type="entry name" value="Multidrug efflux transporter AcrB transmembrane domain"/>
    <property type="match status" value="2"/>
</dbReference>
<feature type="transmembrane region" description="Helical" evidence="1">
    <location>
        <begin position="876"/>
        <end position="895"/>
    </location>
</feature>
<dbReference type="RefSeq" id="WP_125014996.1">
    <property type="nucleotide sequence ID" value="NZ_QWEZ01000001.1"/>
</dbReference>
<dbReference type="PANTHER" id="PTHR32063:SF18">
    <property type="entry name" value="CATION EFFLUX SYSTEM PROTEIN"/>
    <property type="match status" value="1"/>
</dbReference>
<keyword evidence="1" id="KW-0472">Membrane</keyword>
<evidence type="ECO:0000256" key="1">
    <source>
        <dbReference type="SAM" id="Phobius"/>
    </source>
</evidence>
<dbReference type="PRINTS" id="PR00702">
    <property type="entry name" value="ACRIFLAVINRP"/>
</dbReference>
<keyword evidence="1" id="KW-1133">Transmembrane helix</keyword>
<comment type="caution">
    <text evidence="2">The sequence shown here is derived from an EMBL/GenBank/DDBJ whole genome shotgun (WGS) entry which is preliminary data.</text>
</comment>
<feature type="transmembrane region" description="Helical" evidence="1">
    <location>
        <begin position="927"/>
        <end position="949"/>
    </location>
</feature>
<feature type="transmembrane region" description="Helical" evidence="1">
    <location>
        <begin position="485"/>
        <end position="512"/>
    </location>
</feature>
<dbReference type="GO" id="GO:0042910">
    <property type="term" value="F:xenobiotic transmembrane transporter activity"/>
    <property type="evidence" value="ECO:0007669"/>
    <property type="project" value="TreeGrafter"/>
</dbReference>
<dbReference type="AlphaFoldDB" id="A0A3P3VPC8"/>
<dbReference type="Gene3D" id="3.30.70.1430">
    <property type="entry name" value="Multidrug efflux transporter AcrB pore domain"/>
    <property type="match status" value="2"/>
</dbReference>
<feature type="transmembrane region" description="Helical" evidence="1">
    <location>
        <begin position="542"/>
        <end position="564"/>
    </location>
</feature>
<dbReference type="Pfam" id="PF00873">
    <property type="entry name" value="ACR_tran"/>
    <property type="match status" value="1"/>
</dbReference>
<dbReference type="InterPro" id="IPR001036">
    <property type="entry name" value="Acrflvin-R"/>
</dbReference>
<evidence type="ECO:0000313" key="2">
    <source>
        <dbReference type="EMBL" id="RRJ84565.1"/>
    </source>
</evidence>
<dbReference type="Gene3D" id="3.30.2090.10">
    <property type="entry name" value="Multidrug efflux transporter AcrB TolC docking domain, DN and DC subdomains"/>
    <property type="match status" value="2"/>
</dbReference>
<dbReference type="EMBL" id="QWEZ01000001">
    <property type="protein sequence ID" value="RRJ84565.1"/>
    <property type="molecule type" value="Genomic_DNA"/>
</dbReference>
<dbReference type="Gene3D" id="3.30.70.1320">
    <property type="entry name" value="Multidrug efflux transporter AcrB pore domain like"/>
    <property type="match status" value="1"/>
</dbReference>
<dbReference type="SUPFAM" id="SSF82714">
    <property type="entry name" value="Multidrug efflux transporter AcrB TolC docking domain, DN and DC subdomains"/>
    <property type="match status" value="2"/>
</dbReference>
<proteinExistence type="predicted"/>
<evidence type="ECO:0000313" key="3">
    <source>
        <dbReference type="Proteomes" id="UP000280792"/>
    </source>
</evidence>
<gene>
    <name evidence="2" type="ORF">D0544_05530</name>
</gene>
<feature type="transmembrane region" description="Helical" evidence="1">
    <location>
        <begin position="356"/>
        <end position="375"/>
    </location>
</feature>
<keyword evidence="3" id="KW-1185">Reference proteome</keyword>
<dbReference type="InterPro" id="IPR027463">
    <property type="entry name" value="AcrB_DN_DC_subdom"/>
</dbReference>
<feature type="transmembrane region" description="Helical" evidence="1">
    <location>
        <begin position="977"/>
        <end position="996"/>
    </location>
</feature>
<dbReference type="GO" id="GO:0005886">
    <property type="term" value="C:plasma membrane"/>
    <property type="evidence" value="ECO:0007669"/>
    <property type="project" value="TreeGrafter"/>
</dbReference>
<reference evidence="2 3" key="1">
    <citation type="submission" date="2018-08" db="EMBL/GenBank/DDBJ databases">
        <authorList>
            <person name="Khan S.A."/>
        </authorList>
    </citation>
    <scope>NUCLEOTIDE SEQUENCE [LARGE SCALE GENOMIC DNA]</scope>
    <source>
        <strain evidence="2 3">GTF-13</strain>
    </source>
</reference>